<dbReference type="Pfam" id="PF01627">
    <property type="entry name" value="Hpt"/>
    <property type="match status" value="1"/>
</dbReference>
<sequence length="864" mass="95195">MKGWLKRWGLYRLIPAVILLLALLFSMLGAQMYREVAALRSAPQDNVQWTLAQVEIELLTLLDTLRAAQDAGKADPRRLAELRKRFDIFYSRNRTIARSQGFQDLRTIEQFSTALGAVRQTLDDQLPLIDGDDPALFTGLPDLEEQFQAIRPTTRQLSLIGIRKFAELSDKRRHDFGLLVFQTAGVGLVLIVALIFALAVLYRQRQIAQASSAKVRESRSRFANTVNVSLDAIIVADGNGTILDFNPAAEKTFGYSHARAVGADMADLIVPPTLHAAHKEGMRRYLQSGKSKLVGKGRFELDAMHANGSIFPVEMSIGATAGENGEPILIAYVRDISKRKRIEVELTNARDKALAADKAKSQFLAVMSHEMRTPLNAVMATLDLLDRTELKPRQRDFLQTAITSGEILQHHIDDVLDLTRIEAGAIDLQAERFDIRDLIAEVERSTQLAADKKGDAVSVQIDLDETQICLDRNRLRQILLNLVSNAIKFTDDGTIDIIAASHADTDDRRVLTFEVKDTGIGIAPEDLGRIFGDFVTLDPSYQRKAEGYGLGLAICRRIAAAMGGKITVRSERGVGSSFLVTLPEAEETQTTEERRPESTSAAVPSGVSLRVLMVEDNETNRFVARAMLEEEGCTVVEAVDGEEGVAKAQEERFDLILMDISMPRLDGIEAARMIRSGSGASKAVPIICLTAHAMSETRDALHEAGVTDCLIKPLRRKNLQHVLSMVLKHDRAQEHDGDPETDILIDPVLLNELATLMPPERLNRSFGRFIEEVGSLRAQFETLCESRDSQAALKHAHHLTGSSGMFGAVALTEAFRHFQDLAAAGDMASILELLDDVDALGQETIAAFETEGWAARRPVPTEAS</sequence>
<dbReference type="NCBIfam" id="TIGR00229">
    <property type="entry name" value="sensory_box"/>
    <property type="match status" value="1"/>
</dbReference>
<evidence type="ECO:0000256" key="10">
    <source>
        <dbReference type="ARBA" id="ARBA00022840"/>
    </source>
</evidence>
<keyword evidence="23" id="KW-1185">Reference proteome</keyword>
<dbReference type="PANTHER" id="PTHR43047:SF64">
    <property type="entry name" value="HISTIDINE KINASE CONTAINING CHEY-HOMOLOGOUS RECEIVER DOMAIN AND PAS DOMAIN-RELATED"/>
    <property type="match status" value="1"/>
</dbReference>
<dbReference type="InterPro" id="IPR000700">
    <property type="entry name" value="PAS-assoc_C"/>
</dbReference>
<feature type="domain" description="Response regulatory" evidence="18">
    <location>
        <begin position="610"/>
        <end position="727"/>
    </location>
</feature>
<keyword evidence="8 16" id="KW-0812">Transmembrane</keyword>
<dbReference type="InterPro" id="IPR003661">
    <property type="entry name" value="HisK_dim/P_dom"/>
</dbReference>
<reference evidence="23" key="1">
    <citation type="journal article" date="2017" name="Int. J. Syst. Evol. Microbiol.">
        <title>Notoacmeibacter marinus gen. nov., sp. nov., isolated from the gut of a limpet and proposal of Notoacmeibacteraceae fam. nov. in the order Rhizobiales of the class Alphaproteobacteria.</title>
        <authorList>
            <person name="Huang Z."/>
            <person name="Guo F."/>
            <person name="Lai Q."/>
        </authorList>
    </citation>
    <scope>NUCLEOTIDE SEQUENCE [LARGE SCALE GENOMIC DNA]</scope>
    <source>
        <strain evidence="23">XMTR2A4</strain>
    </source>
</reference>
<keyword evidence="9" id="KW-0418">Kinase</keyword>
<dbReference type="CDD" id="cd16922">
    <property type="entry name" value="HATPase_EvgS-ArcB-TorS-like"/>
    <property type="match status" value="1"/>
</dbReference>
<evidence type="ECO:0000256" key="14">
    <source>
        <dbReference type="PROSITE-ProRule" id="PRU00110"/>
    </source>
</evidence>
<evidence type="ECO:0000256" key="12">
    <source>
        <dbReference type="ARBA" id="ARBA00023012"/>
    </source>
</evidence>
<name>A0A231UXL4_9HYPH</name>
<dbReference type="SMART" id="SM00091">
    <property type="entry name" value="PAS"/>
    <property type="match status" value="1"/>
</dbReference>
<dbReference type="SUPFAM" id="SSF55874">
    <property type="entry name" value="ATPase domain of HSP90 chaperone/DNA topoisomerase II/histidine kinase"/>
    <property type="match status" value="1"/>
</dbReference>
<dbReference type="PRINTS" id="PR00344">
    <property type="entry name" value="BCTRLSENSOR"/>
</dbReference>
<dbReference type="SUPFAM" id="SSF47226">
    <property type="entry name" value="Histidine-containing phosphotransfer domain, HPT domain"/>
    <property type="match status" value="1"/>
</dbReference>
<feature type="domain" description="HPt" evidence="21">
    <location>
        <begin position="758"/>
        <end position="848"/>
    </location>
</feature>
<dbReference type="Pfam" id="PF00512">
    <property type="entry name" value="HisKA"/>
    <property type="match status" value="1"/>
</dbReference>
<dbReference type="InterPro" id="IPR003594">
    <property type="entry name" value="HATPase_dom"/>
</dbReference>
<dbReference type="Gene3D" id="1.10.287.130">
    <property type="match status" value="1"/>
</dbReference>
<evidence type="ECO:0000259" key="17">
    <source>
        <dbReference type="PROSITE" id="PS50109"/>
    </source>
</evidence>
<comment type="subcellular location">
    <subcellularLocation>
        <location evidence="2">Cell inner membrane</location>
        <topology evidence="2">Multi-pass membrane protein</topology>
    </subcellularLocation>
</comment>
<dbReference type="PROSITE" id="PS50110">
    <property type="entry name" value="RESPONSE_REGULATORY"/>
    <property type="match status" value="1"/>
</dbReference>
<comment type="catalytic activity">
    <reaction evidence="1">
        <text>ATP + protein L-histidine = ADP + protein N-phospho-L-histidine.</text>
        <dbReference type="EC" id="2.7.13.3"/>
    </reaction>
</comment>
<evidence type="ECO:0000256" key="6">
    <source>
        <dbReference type="ARBA" id="ARBA00022553"/>
    </source>
</evidence>
<keyword evidence="4" id="KW-1003">Cell membrane</keyword>
<evidence type="ECO:0000256" key="2">
    <source>
        <dbReference type="ARBA" id="ARBA00004429"/>
    </source>
</evidence>
<keyword evidence="13 16" id="KW-0472">Membrane</keyword>
<evidence type="ECO:0000256" key="5">
    <source>
        <dbReference type="ARBA" id="ARBA00022519"/>
    </source>
</evidence>
<dbReference type="PROSITE" id="PS50109">
    <property type="entry name" value="HIS_KIN"/>
    <property type="match status" value="1"/>
</dbReference>
<proteinExistence type="predicted"/>
<dbReference type="SMART" id="SM00388">
    <property type="entry name" value="HisKA"/>
    <property type="match status" value="1"/>
</dbReference>
<evidence type="ECO:0000259" key="18">
    <source>
        <dbReference type="PROSITE" id="PS50110"/>
    </source>
</evidence>
<dbReference type="InterPro" id="IPR005467">
    <property type="entry name" value="His_kinase_dom"/>
</dbReference>
<dbReference type="Pfam" id="PF00072">
    <property type="entry name" value="Response_reg"/>
    <property type="match status" value="1"/>
</dbReference>
<evidence type="ECO:0000256" key="3">
    <source>
        <dbReference type="ARBA" id="ARBA00012438"/>
    </source>
</evidence>
<evidence type="ECO:0000256" key="7">
    <source>
        <dbReference type="ARBA" id="ARBA00022679"/>
    </source>
</evidence>
<evidence type="ECO:0000259" key="19">
    <source>
        <dbReference type="PROSITE" id="PS50112"/>
    </source>
</evidence>
<dbReference type="Pfam" id="PF13426">
    <property type="entry name" value="PAS_9"/>
    <property type="match status" value="1"/>
</dbReference>
<dbReference type="FunFam" id="3.30.565.10:FF:000010">
    <property type="entry name" value="Sensor histidine kinase RcsC"/>
    <property type="match status" value="1"/>
</dbReference>
<keyword evidence="11 16" id="KW-1133">Transmembrane helix</keyword>
<dbReference type="InterPro" id="IPR036097">
    <property type="entry name" value="HisK_dim/P_sf"/>
</dbReference>
<dbReference type="Gene3D" id="3.30.565.10">
    <property type="entry name" value="Histidine kinase-like ATPase, C-terminal domain"/>
    <property type="match status" value="1"/>
</dbReference>
<evidence type="ECO:0000259" key="20">
    <source>
        <dbReference type="PROSITE" id="PS50113"/>
    </source>
</evidence>
<dbReference type="RefSeq" id="WP_094077450.1">
    <property type="nucleotide sequence ID" value="NZ_NBYO01000002.1"/>
</dbReference>
<dbReference type="InterPro" id="IPR001789">
    <property type="entry name" value="Sig_transdc_resp-reg_receiver"/>
</dbReference>
<evidence type="ECO:0000256" key="9">
    <source>
        <dbReference type="ARBA" id="ARBA00022777"/>
    </source>
</evidence>
<dbReference type="InterPro" id="IPR035965">
    <property type="entry name" value="PAS-like_dom_sf"/>
</dbReference>
<evidence type="ECO:0000259" key="21">
    <source>
        <dbReference type="PROSITE" id="PS50894"/>
    </source>
</evidence>
<comment type="caution">
    <text evidence="22">The sequence shown here is derived from an EMBL/GenBank/DDBJ whole genome shotgun (WGS) entry which is preliminary data.</text>
</comment>
<gene>
    <name evidence="22" type="ORF">B7H23_11020</name>
</gene>
<dbReference type="CDD" id="cd00130">
    <property type="entry name" value="PAS"/>
    <property type="match status" value="1"/>
</dbReference>
<dbReference type="InterPro" id="IPR008207">
    <property type="entry name" value="Sig_transdc_His_kin_Hpt_dom"/>
</dbReference>
<feature type="transmembrane region" description="Helical" evidence="16">
    <location>
        <begin position="178"/>
        <end position="202"/>
    </location>
</feature>
<dbReference type="EC" id="2.7.13.3" evidence="3"/>
<evidence type="ECO:0000256" key="13">
    <source>
        <dbReference type="ARBA" id="ARBA00023136"/>
    </source>
</evidence>
<dbReference type="SUPFAM" id="SSF55785">
    <property type="entry name" value="PYP-like sensor domain (PAS domain)"/>
    <property type="match status" value="1"/>
</dbReference>
<keyword evidence="12" id="KW-0902">Two-component regulatory system</keyword>
<dbReference type="Gene3D" id="1.20.120.160">
    <property type="entry name" value="HPT domain"/>
    <property type="match status" value="1"/>
</dbReference>
<dbReference type="SMART" id="SM00448">
    <property type="entry name" value="REC"/>
    <property type="match status" value="1"/>
</dbReference>
<keyword evidence="7" id="KW-0808">Transferase</keyword>
<dbReference type="SUPFAM" id="SSF52172">
    <property type="entry name" value="CheY-like"/>
    <property type="match status" value="1"/>
</dbReference>
<evidence type="ECO:0000256" key="11">
    <source>
        <dbReference type="ARBA" id="ARBA00022989"/>
    </source>
</evidence>
<feature type="transmembrane region" description="Helical" evidence="16">
    <location>
        <begin position="12"/>
        <end position="30"/>
    </location>
</feature>
<dbReference type="PROSITE" id="PS50894">
    <property type="entry name" value="HPT"/>
    <property type="match status" value="1"/>
</dbReference>
<dbReference type="InterPro" id="IPR036641">
    <property type="entry name" value="HPT_dom_sf"/>
</dbReference>
<dbReference type="Gene3D" id="3.40.50.2300">
    <property type="match status" value="1"/>
</dbReference>
<dbReference type="Pfam" id="PF02518">
    <property type="entry name" value="HATPase_c"/>
    <property type="match status" value="1"/>
</dbReference>
<feature type="modified residue" description="4-aspartylphosphate" evidence="15">
    <location>
        <position position="659"/>
    </location>
</feature>
<dbReference type="SUPFAM" id="SSF47384">
    <property type="entry name" value="Homodimeric domain of signal transducing histidine kinase"/>
    <property type="match status" value="1"/>
</dbReference>
<dbReference type="GO" id="GO:0000155">
    <property type="term" value="F:phosphorelay sensor kinase activity"/>
    <property type="evidence" value="ECO:0007669"/>
    <property type="project" value="InterPro"/>
</dbReference>
<feature type="domain" description="Histidine kinase" evidence="17">
    <location>
        <begin position="366"/>
        <end position="586"/>
    </location>
</feature>
<dbReference type="PROSITE" id="PS50113">
    <property type="entry name" value="PAC"/>
    <property type="match status" value="1"/>
</dbReference>
<organism evidence="22 23">
    <name type="scientific">Notoacmeibacter marinus</name>
    <dbReference type="NCBI Taxonomy" id="1876515"/>
    <lineage>
        <taxon>Bacteria</taxon>
        <taxon>Pseudomonadati</taxon>
        <taxon>Pseudomonadota</taxon>
        <taxon>Alphaproteobacteria</taxon>
        <taxon>Hyphomicrobiales</taxon>
        <taxon>Notoacmeibacteraceae</taxon>
        <taxon>Notoacmeibacter</taxon>
    </lineage>
</organism>
<dbReference type="EMBL" id="NBYO01000002">
    <property type="protein sequence ID" value="OXT00624.1"/>
    <property type="molecule type" value="Genomic_DNA"/>
</dbReference>
<feature type="domain" description="PAC" evidence="20">
    <location>
        <begin position="297"/>
        <end position="348"/>
    </location>
</feature>
<evidence type="ECO:0000256" key="4">
    <source>
        <dbReference type="ARBA" id="ARBA00022475"/>
    </source>
</evidence>
<dbReference type="InterPro" id="IPR036890">
    <property type="entry name" value="HATPase_C_sf"/>
</dbReference>
<evidence type="ECO:0000256" key="15">
    <source>
        <dbReference type="PROSITE-ProRule" id="PRU00169"/>
    </source>
</evidence>
<dbReference type="AlphaFoldDB" id="A0A231UXL4"/>
<dbReference type="InterPro" id="IPR000014">
    <property type="entry name" value="PAS"/>
</dbReference>
<feature type="domain" description="PAS" evidence="19">
    <location>
        <begin position="218"/>
        <end position="289"/>
    </location>
</feature>
<keyword evidence="10" id="KW-0547">Nucleotide-binding</keyword>
<dbReference type="PROSITE" id="PS50112">
    <property type="entry name" value="PAS"/>
    <property type="match status" value="1"/>
</dbReference>
<evidence type="ECO:0000256" key="8">
    <source>
        <dbReference type="ARBA" id="ARBA00022692"/>
    </source>
</evidence>
<dbReference type="CDD" id="cd00082">
    <property type="entry name" value="HisKA"/>
    <property type="match status" value="1"/>
</dbReference>
<keyword evidence="6 15" id="KW-0597">Phosphoprotein</keyword>
<dbReference type="Proteomes" id="UP000215405">
    <property type="component" value="Unassembled WGS sequence"/>
</dbReference>
<dbReference type="SMART" id="SM00387">
    <property type="entry name" value="HATPase_c"/>
    <property type="match status" value="1"/>
</dbReference>
<dbReference type="Gene3D" id="3.30.450.20">
    <property type="entry name" value="PAS domain"/>
    <property type="match status" value="1"/>
</dbReference>
<dbReference type="InterPro" id="IPR011006">
    <property type="entry name" value="CheY-like_superfamily"/>
</dbReference>
<dbReference type="InterPro" id="IPR004358">
    <property type="entry name" value="Sig_transdc_His_kin-like_C"/>
</dbReference>
<dbReference type="PANTHER" id="PTHR43047">
    <property type="entry name" value="TWO-COMPONENT HISTIDINE PROTEIN KINASE"/>
    <property type="match status" value="1"/>
</dbReference>
<feature type="modified residue" description="Phosphohistidine" evidence="14">
    <location>
        <position position="797"/>
    </location>
</feature>
<evidence type="ECO:0000256" key="1">
    <source>
        <dbReference type="ARBA" id="ARBA00000085"/>
    </source>
</evidence>
<evidence type="ECO:0000313" key="22">
    <source>
        <dbReference type="EMBL" id="OXT00624.1"/>
    </source>
</evidence>
<dbReference type="CDD" id="cd17546">
    <property type="entry name" value="REC_hyHK_CKI1_RcsC-like"/>
    <property type="match status" value="1"/>
</dbReference>
<dbReference type="GO" id="GO:0005886">
    <property type="term" value="C:plasma membrane"/>
    <property type="evidence" value="ECO:0007669"/>
    <property type="project" value="UniProtKB-SubCell"/>
</dbReference>
<protein>
    <recommendedName>
        <fullName evidence="3">histidine kinase</fullName>
        <ecNumber evidence="3">2.7.13.3</ecNumber>
    </recommendedName>
</protein>
<keyword evidence="10" id="KW-0067">ATP-binding</keyword>
<accession>A0A231UXL4</accession>
<keyword evidence="5" id="KW-0997">Cell inner membrane</keyword>
<evidence type="ECO:0000313" key="23">
    <source>
        <dbReference type="Proteomes" id="UP000215405"/>
    </source>
</evidence>
<evidence type="ECO:0000256" key="16">
    <source>
        <dbReference type="SAM" id="Phobius"/>
    </source>
</evidence>